<dbReference type="InParanoid" id="A0A482WH88"/>
<sequence length="179" mass="20022">MMLHSSKALYYEDKTRQLQMLGLPYKGDEIIMYIVLPEGDLRQTIGQLRESDYKAMIDSCENRSSIYMVPKMKLEASINLESLLPELGVTSLFDPTTSGLDDIAPRAYVNEIIHKVEIEVSEFGTTASAVTGVSVNRGGFTPVVRVDKPFLFFIHHVKTDSFLFWGTVTKPTPNTSPKG</sequence>
<dbReference type="SUPFAM" id="SSF56574">
    <property type="entry name" value="Serpins"/>
    <property type="match status" value="1"/>
</dbReference>
<feature type="domain" description="Serpin" evidence="4">
    <location>
        <begin position="1"/>
        <end position="171"/>
    </location>
</feature>
<dbReference type="SMR" id="A0A482WH88"/>
<dbReference type="Pfam" id="PF00079">
    <property type="entry name" value="Serpin"/>
    <property type="match status" value="1"/>
</dbReference>
<evidence type="ECO:0000256" key="1">
    <source>
        <dbReference type="ARBA" id="ARBA00022690"/>
    </source>
</evidence>
<keyword evidence="1" id="KW-0646">Protease inhibitor</keyword>
<dbReference type="EMBL" id="QKKF02035768">
    <property type="protein sequence ID" value="RZF32877.1"/>
    <property type="molecule type" value="Genomic_DNA"/>
</dbReference>
<dbReference type="InterPro" id="IPR042178">
    <property type="entry name" value="Serpin_sf_1"/>
</dbReference>
<dbReference type="InterPro" id="IPR023795">
    <property type="entry name" value="Serpin_CS"/>
</dbReference>
<dbReference type="Gene3D" id="3.30.497.10">
    <property type="entry name" value="Antithrombin, subunit I, domain 2"/>
    <property type="match status" value="1"/>
</dbReference>
<dbReference type="InterPro" id="IPR000215">
    <property type="entry name" value="Serpin_fam"/>
</dbReference>
<evidence type="ECO:0000313" key="5">
    <source>
        <dbReference type="EMBL" id="RZF32877.1"/>
    </source>
</evidence>
<dbReference type="InterPro" id="IPR042185">
    <property type="entry name" value="Serpin_sf_2"/>
</dbReference>
<dbReference type="PANTHER" id="PTHR11461">
    <property type="entry name" value="SERINE PROTEASE INHIBITOR, SERPIN"/>
    <property type="match status" value="1"/>
</dbReference>
<dbReference type="Gene3D" id="2.30.39.10">
    <property type="entry name" value="Alpha-1-antitrypsin, domain 1"/>
    <property type="match status" value="1"/>
</dbReference>
<proteinExistence type="inferred from homology"/>
<evidence type="ECO:0000256" key="2">
    <source>
        <dbReference type="ARBA" id="ARBA00022900"/>
    </source>
</evidence>
<dbReference type="GO" id="GO:0005615">
    <property type="term" value="C:extracellular space"/>
    <property type="evidence" value="ECO:0007669"/>
    <property type="project" value="InterPro"/>
</dbReference>
<protein>
    <recommendedName>
        <fullName evidence="4">Serpin domain-containing protein</fullName>
    </recommendedName>
</protein>
<organism evidence="5 6">
    <name type="scientific">Laodelphax striatellus</name>
    <name type="common">Small brown planthopper</name>
    <name type="synonym">Delphax striatella</name>
    <dbReference type="NCBI Taxonomy" id="195883"/>
    <lineage>
        <taxon>Eukaryota</taxon>
        <taxon>Metazoa</taxon>
        <taxon>Ecdysozoa</taxon>
        <taxon>Arthropoda</taxon>
        <taxon>Hexapoda</taxon>
        <taxon>Insecta</taxon>
        <taxon>Pterygota</taxon>
        <taxon>Neoptera</taxon>
        <taxon>Paraneoptera</taxon>
        <taxon>Hemiptera</taxon>
        <taxon>Auchenorrhyncha</taxon>
        <taxon>Fulgoroidea</taxon>
        <taxon>Delphacidae</taxon>
        <taxon>Criomorphinae</taxon>
        <taxon>Laodelphax</taxon>
    </lineage>
</organism>
<dbReference type="STRING" id="195883.A0A482WH88"/>
<dbReference type="Proteomes" id="UP000291343">
    <property type="component" value="Unassembled WGS sequence"/>
</dbReference>
<dbReference type="PROSITE" id="PS00284">
    <property type="entry name" value="SERPIN"/>
    <property type="match status" value="1"/>
</dbReference>
<comment type="similarity">
    <text evidence="3">Belongs to the serpin family.</text>
</comment>
<dbReference type="AlphaFoldDB" id="A0A482WH88"/>
<comment type="caution">
    <text evidence="5">The sequence shown here is derived from an EMBL/GenBank/DDBJ whole genome shotgun (WGS) entry which is preliminary data.</text>
</comment>
<evidence type="ECO:0000256" key="3">
    <source>
        <dbReference type="RuleBase" id="RU000411"/>
    </source>
</evidence>
<dbReference type="PANTHER" id="PTHR11461:SF342">
    <property type="entry name" value="SERINE PROTEASE INHIBITOR 28DC"/>
    <property type="match status" value="1"/>
</dbReference>
<gene>
    <name evidence="5" type="ORF">LSTR_LSTR017268</name>
</gene>
<dbReference type="GO" id="GO:0004867">
    <property type="term" value="F:serine-type endopeptidase inhibitor activity"/>
    <property type="evidence" value="ECO:0007669"/>
    <property type="project" value="UniProtKB-KW"/>
</dbReference>
<dbReference type="SMART" id="SM00093">
    <property type="entry name" value="SERPIN"/>
    <property type="match status" value="1"/>
</dbReference>
<dbReference type="InterPro" id="IPR023796">
    <property type="entry name" value="Serpin_dom"/>
</dbReference>
<evidence type="ECO:0000259" key="4">
    <source>
        <dbReference type="SMART" id="SM00093"/>
    </source>
</evidence>
<reference evidence="5 6" key="1">
    <citation type="journal article" date="2017" name="Gigascience">
        <title>Genome sequence of the small brown planthopper, Laodelphax striatellus.</title>
        <authorList>
            <person name="Zhu J."/>
            <person name="Jiang F."/>
            <person name="Wang X."/>
            <person name="Yang P."/>
            <person name="Bao Y."/>
            <person name="Zhao W."/>
            <person name="Wang W."/>
            <person name="Lu H."/>
            <person name="Wang Q."/>
            <person name="Cui N."/>
            <person name="Li J."/>
            <person name="Chen X."/>
            <person name="Luo L."/>
            <person name="Yu J."/>
            <person name="Kang L."/>
            <person name="Cui F."/>
        </authorList>
    </citation>
    <scope>NUCLEOTIDE SEQUENCE [LARGE SCALE GENOMIC DNA]</scope>
    <source>
        <strain evidence="5">Lst14</strain>
    </source>
</reference>
<dbReference type="OrthoDB" id="9518664at2759"/>
<name>A0A482WH88_LAOST</name>
<keyword evidence="6" id="KW-1185">Reference proteome</keyword>
<accession>A0A482WH88</accession>
<keyword evidence="2" id="KW-0722">Serine protease inhibitor</keyword>
<evidence type="ECO:0000313" key="6">
    <source>
        <dbReference type="Proteomes" id="UP000291343"/>
    </source>
</evidence>
<dbReference type="InterPro" id="IPR036186">
    <property type="entry name" value="Serpin_sf"/>
</dbReference>
<dbReference type="CDD" id="cd00172">
    <property type="entry name" value="serpin"/>
    <property type="match status" value="1"/>
</dbReference>